<sequence length="136" mass="15549">MSKFVGSRNKRPEVARDVPASTQKRKKVKASDWEQTEAAEGGPIDPELIPSYGGHVAGWIWRGQASRADAKELEGCWSLLEVWIYLYFPMFASPFTHSSKGCKPYMQMFPTICYKNESKLLDIRLRLDMMTADEVR</sequence>
<evidence type="ECO:0000313" key="1">
    <source>
        <dbReference type="EMBL" id="KAI5680703.1"/>
    </source>
</evidence>
<organism evidence="1 2">
    <name type="scientific">Catharanthus roseus</name>
    <name type="common">Madagascar periwinkle</name>
    <name type="synonym">Vinca rosea</name>
    <dbReference type="NCBI Taxonomy" id="4058"/>
    <lineage>
        <taxon>Eukaryota</taxon>
        <taxon>Viridiplantae</taxon>
        <taxon>Streptophyta</taxon>
        <taxon>Embryophyta</taxon>
        <taxon>Tracheophyta</taxon>
        <taxon>Spermatophyta</taxon>
        <taxon>Magnoliopsida</taxon>
        <taxon>eudicotyledons</taxon>
        <taxon>Gunneridae</taxon>
        <taxon>Pentapetalae</taxon>
        <taxon>asterids</taxon>
        <taxon>lamiids</taxon>
        <taxon>Gentianales</taxon>
        <taxon>Apocynaceae</taxon>
        <taxon>Rauvolfioideae</taxon>
        <taxon>Vinceae</taxon>
        <taxon>Catharanthinae</taxon>
        <taxon>Catharanthus</taxon>
    </lineage>
</organism>
<dbReference type="EMBL" id="CM044701">
    <property type="protein sequence ID" value="KAI5680703.1"/>
    <property type="molecule type" value="Genomic_DNA"/>
</dbReference>
<evidence type="ECO:0000313" key="2">
    <source>
        <dbReference type="Proteomes" id="UP001060085"/>
    </source>
</evidence>
<keyword evidence="2" id="KW-1185">Reference proteome</keyword>
<accession>A0ACC0C7C9</accession>
<protein>
    <submittedName>
        <fullName evidence="1">Uncharacterized protein</fullName>
    </submittedName>
</protein>
<name>A0ACC0C7C9_CATRO</name>
<comment type="caution">
    <text evidence="1">The sequence shown here is derived from an EMBL/GenBank/DDBJ whole genome shotgun (WGS) entry which is preliminary data.</text>
</comment>
<dbReference type="Proteomes" id="UP001060085">
    <property type="component" value="Linkage Group LG01"/>
</dbReference>
<proteinExistence type="predicted"/>
<gene>
    <name evidence="1" type="ORF">M9H77_01930</name>
</gene>
<reference evidence="2" key="1">
    <citation type="journal article" date="2023" name="Nat. Plants">
        <title>Single-cell RNA sequencing provides a high-resolution roadmap for understanding the multicellular compartmentation of specialized metabolism.</title>
        <authorList>
            <person name="Sun S."/>
            <person name="Shen X."/>
            <person name="Li Y."/>
            <person name="Li Y."/>
            <person name="Wang S."/>
            <person name="Li R."/>
            <person name="Zhang H."/>
            <person name="Shen G."/>
            <person name="Guo B."/>
            <person name="Wei J."/>
            <person name="Xu J."/>
            <person name="St-Pierre B."/>
            <person name="Chen S."/>
            <person name="Sun C."/>
        </authorList>
    </citation>
    <scope>NUCLEOTIDE SEQUENCE [LARGE SCALE GENOMIC DNA]</scope>
</reference>